<evidence type="ECO:0000256" key="2">
    <source>
        <dbReference type="ARBA" id="ARBA00022630"/>
    </source>
</evidence>
<dbReference type="GeneID" id="97424347"/>
<accession>A0AAW8NFQ1</accession>
<dbReference type="PANTHER" id="PTHR10961:SF46">
    <property type="entry name" value="PEROXISOMAL SARCOSINE OXIDASE"/>
    <property type="match status" value="1"/>
</dbReference>
<sequence>MPGAGSSDYVVVGAGLAGAATAWQLAVRGHQVAILERNVPASHDGSSHGSARIFRYAYPDPFYTRAVVESKSLWDGLSAACGTPLITPCGAVDYGPTRNPGLLASVLADEGIEHQLLSAAEARQRWPQFAFDTDVLWHPGAGVIDAETAVNAMVSLAVERGARLLTGWELESLSRQGGGYRLQSTTGQTYDAGNVVVSAGGWLPALLGGLSLPAGFVAGLPEITVRQEQAFHFRYRDNGFADHAPEYHDGGAASGAGSWPTFIHKAAGIQAYGLPGGRDAGFAGQKVAEYNGGRLIPSAVQQTGAVDPANRRRVVEYVQRYLPGLDPEPYAETTCLFTNTPSEDFLIDRVDNLTVLSPCSGHGAKFAPLLGRWAADLADGTGGVPGRFRTASSTAATT</sequence>
<reference evidence="6" key="1">
    <citation type="submission" date="2023-07" db="EMBL/GenBank/DDBJ databases">
        <title>Sorghum-associated microbial communities from plants grown in Nebraska, USA.</title>
        <authorList>
            <person name="Schachtman D."/>
        </authorList>
    </citation>
    <scope>NUCLEOTIDE SEQUENCE</scope>
    <source>
        <strain evidence="6">BE261</strain>
    </source>
</reference>
<name>A0AAW8NFQ1_PSEOX</name>
<dbReference type="Pfam" id="PF01266">
    <property type="entry name" value="DAO"/>
    <property type="match status" value="1"/>
</dbReference>
<dbReference type="EMBL" id="JAVDWN010000021">
    <property type="protein sequence ID" value="MDR7165921.1"/>
    <property type="molecule type" value="Genomic_DNA"/>
</dbReference>
<feature type="domain" description="FAD dependent oxidoreductase" evidence="5">
    <location>
        <begin position="8"/>
        <end position="377"/>
    </location>
</feature>
<dbReference type="GO" id="GO:0050660">
    <property type="term" value="F:flavin adenine dinucleotide binding"/>
    <property type="evidence" value="ECO:0007669"/>
    <property type="project" value="InterPro"/>
</dbReference>
<dbReference type="InterPro" id="IPR036188">
    <property type="entry name" value="FAD/NAD-bd_sf"/>
</dbReference>
<keyword evidence="2" id="KW-0285">Flavoprotein</keyword>
<evidence type="ECO:0000259" key="5">
    <source>
        <dbReference type="Pfam" id="PF01266"/>
    </source>
</evidence>
<protein>
    <submittedName>
        <fullName evidence="6">Sarcosine oxidase</fullName>
        <ecNumber evidence="6">1.5.3.1</ecNumber>
    </submittedName>
</protein>
<evidence type="ECO:0000256" key="4">
    <source>
        <dbReference type="ARBA" id="ARBA00023002"/>
    </source>
</evidence>
<proteinExistence type="predicted"/>
<keyword evidence="4 6" id="KW-0560">Oxidoreductase</keyword>
<dbReference type="AlphaFoldDB" id="A0AAW8NFQ1"/>
<evidence type="ECO:0000256" key="1">
    <source>
        <dbReference type="ARBA" id="ARBA00001974"/>
    </source>
</evidence>
<dbReference type="RefSeq" id="WP_310114310.1">
    <property type="nucleotide sequence ID" value="NZ_JAVDTN010000020.1"/>
</dbReference>
<comment type="cofactor">
    <cofactor evidence="1">
        <name>FAD</name>
        <dbReference type="ChEBI" id="CHEBI:57692"/>
    </cofactor>
</comment>
<dbReference type="GO" id="GO:0008115">
    <property type="term" value="F:sarcosine oxidase activity"/>
    <property type="evidence" value="ECO:0007669"/>
    <property type="project" value="UniProtKB-EC"/>
</dbReference>
<comment type="caution">
    <text evidence="6">The sequence shown here is derived from an EMBL/GenBank/DDBJ whole genome shotgun (WGS) entry which is preliminary data.</text>
</comment>
<dbReference type="Proteomes" id="UP001262032">
    <property type="component" value="Unassembled WGS sequence"/>
</dbReference>
<gene>
    <name evidence="6" type="ORF">J2X12_003975</name>
</gene>
<organism evidence="6 7">
    <name type="scientific">Pseudarthrobacter oxydans</name>
    <name type="common">Arthrobacter oxydans</name>
    <dbReference type="NCBI Taxonomy" id="1671"/>
    <lineage>
        <taxon>Bacteria</taxon>
        <taxon>Bacillati</taxon>
        <taxon>Actinomycetota</taxon>
        <taxon>Actinomycetes</taxon>
        <taxon>Micrococcales</taxon>
        <taxon>Micrococcaceae</taxon>
        <taxon>Pseudarthrobacter</taxon>
    </lineage>
</organism>
<evidence type="ECO:0000256" key="3">
    <source>
        <dbReference type="ARBA" id="ARBA00022827"/>
    </source>
</evidence>
<dbReference type="EC" id="1.5.3.1" evidence="6"/>
<evidence type="ECO:0000313" key="6">
    <source>
        <dbReference type="EMBL" id="MDR7165921.1"/>
    </source>
</evidence>
<dbReference type="SUPFAM" id="SSF54373">
    <property type="entry name" value="FAD-linked reductases, C-terminal domain"/>
    <property type="match status" value="1"/>
</dbReference>
<dbReference type="SUPFAM" id="SSF51905">
    <property type="entry name" value="FAD/NAD(P)-binding domain"/>
    <property type="match status" value="1"/>
</dbReference>
<dbReference type="InterPro" id="IPR045170">
    <property type="entry name" value="MTOX"/>
</dbReference>
<keyword evidence="3" id="KW-0274">FAD</keyword>
<dbReference type="Gene3D" id="3.50.50.60">
    <property type="entry name" value="FAD/NAD(P)-binding domain"/>
    <property type="match status" value="1"/>
</dbReference>
<dbReference type="InterPro" id="IPR006076">
    <property type="entry name" value="FAD-dep_OxRdtase"/>
</dbReference>
<dbReference type="Gene3D" id="3.30.9.10">
    <property type="entry name" value="D-Amino Acid Oxidase, subunit A, domain 2"/>
    <property type="match status" value="1"/>
</dbReference>
<dbReference type="PANTHER" id="PTHR10961">
    <property type="entry name" value="PEROXISOMAL SARCOSINE OXIDASE"/>
    <property type="match status" value="1"/>
</dbReference>
<evidence type="ECO:0000313" key="7">
    <source>
        <dbReference type="Proteomes" id="UP001262032"/>
    </source>
</evidence>